<feature type="transmembrane region" description="Helical" evidence="8">
    <location>
        <begin position="36"/>
        <end position="58"/>
    </location>
</feature>
<evidence type="ECO:0000313" key="9">
    <source>
        <dbReference type="EMBL" id="PWR71638.1"/>
    </source>
</evidence>
<dbReference type="GO" id="GO:0005886">
    <property type="term" value="C:plasma membrane"/>
    <property type="evidence" value="ECO:0007669"/>
    <property type="project" value="UniProtKB-SubCell"/>
</dbReference>
<feature type="transmembrane region" description="Helical" evidence="8">
    <location>
        <begin position="65"/>
        <end position="86"/>
    </location>
</feature>
<protein>
    <recommendedName>
        <fullName evidence="8">Fluoride-specific ion channel FluC</fullName>
    </recommendedName>
</protein>
<keyword evidence="8" id="KW-0406">Ion transport</keyword>
<reference evidence="9 10" key="1">
    <citation type="submission" date="2018-05" db="EMBL/GenBank/DDBJ databases">
        <title>Draft genome of Methanospirillum lacunae Ki8-1.</title>
        <authorList>
            <person name="Dueholm M.S."/>
            <person name="Nielsen P.H."/>
            <person name="Bakmann L.F."/>
            <person name="Otzen D.E."/>
        </authorList>
    </citation>
    <scope>NUCLEOTIDE SEQUENCE [LARGE SCALE GENOMIC DNA]</scope>
    <source>
        <strain evidence="9 10">Ki8-1</strain>
    </source>
</reference>
<gene>
    <name evidence="8" type="primary">fluC</name>
    <name evidence="8" type="synonym">crcB</name>
    <name evidence="9" type="ORF">DK846_12365</name>
</gene>
<evidence type="ECO:0000256" key="4">
    <source>
        <dbReference type="ARBA" id="ARBA00022989"/>
    </source>
</evidence>
<comment type="activity regulation">
    <text evidence="8">Na(+) is not transported, but it plays an essential structural role and its presence is essential for fluoride channel function.</text>
</comment>
<keyword evidence="8" id="KW-0407">Ion channel</keyword>
<dbReference type="NCBIfam" id="NF010820">
    <property type="entry name" value="PRK14224.1"/>
    <property type="match status" value="1"/>
</dbReference>
<proteinExistence type="inferred from homology"/>
<dbReference type="EMBL" id="QGMY01000008">
    <property type="protein sequence ID" value="PWR71638.1"/>
    <property type="molecule type" value="Genomic_DNA"/>
</dbReference>
<comment type="similarity">
    <text evidence="6 8">Belongs to the fluoride channel Fluc/FEX (TC 1.A.43) family.</text>
</comment>
<evidence type="ECO:0000313" key="10">
    <source>
        <dbReference type="Proteomes" id="UP000245657"/>
    </source>
</evidence>
<comment type="catalytic activity">
    <reaction evidence="7">
        <text>fluoride(in) = fluoride(out)</text>
        <dbReference type="Rhea" id="RHEA:76159"/>
        <dbReference type="ChEBI" id="CHEBI:17051"/>
    </reaction>
    <physiologicalReaction direction="left-to-right" evidence="7">
        <dbReference type="Rhea" id="RHEA:76160"/>
    </physiologicalReaction>
</comment>
<keyword evidence="8" id="KW-0479">Metal-binding</keyword>
<keyword evidence="8" id="KW-0813">Transport</keyword>
<evidence type="ECO:0000256" key="2">
    <source>
        <dbReference type="ARBA" id="ARBA00022475"/>
    </source>
</evidence>
<keyword evidence="10" id="KW-1185">Reference proteome</keyword>
<comment type="caution">
    <text evidence="9">The sequence shown here is derived from an EMBL/GenBank/DDBJ whole genome shotgun (WGS) entry which is preliminary data.</text>
</comment>
<dbReference type="GO" id="GO:0062054">
    <property type="term" value="F:fluoride channel activity"/>
    <property type="evidence" value="ECO:0007669"/>
    <property type="project" value="UniProtKB-UniRule"/>
</dbReference>
<feature type="transmembrane region" description="Helical" evidence="8">
    <location>
        <begin position="92"/>
        <end position="115"/>
    </location>
</feature>
<evidence type="ECO:0000256" key="1">
    <source>
        <dbReference type="ARBA" id="ARBA00004651"/>
    </source>
</evidence>
<keyword evidence="4 8" id="KW-1133">Transmembrane helix</keyword>
<keyword evidence="5 8" id="KW-0472">Membrane</keyword>
<dbReference type="GO" id="GO:0140114">
    <property type="term" value="P:cellular detoxification of fluoride"/>
    <property type="evidence" value="ECO:0007669"/>
    <property type="project" value="UniProtKB-UniRule"/>
</dbReference>
<accession>A0A2V2N543</accession>
<dbReference type="InterPro" id="IPR003691">
    <property type="entry name" value="FluC"/>
</dbReference>
<evidence type="ECO:0000256" key="3">
    <source>
        <dbReference type="ARBA" id="ARBA00022692"/>
    </source>
</evidence>
<keyword evidence="2 8" id="KW-1003">Cell membrane</keyword>
<dbReference type="OrthoDB" id="253428at2157"/>
<evidence type="ECO:0000256" key="5">
    <source>
        <dbReference type="ARBA" id="ARBA00023136"/>
    </source>
</evidence>
<organism evidence="9 10">
    <name type="scientific">Methanospirillum lacunae</name>
    <dbReference type="NCBI Taxonomy" id="668570"/>
    <lineage>
        <taxon>Archaea</taxon>
        <taxon>Methanobacteriati</taxon>
        <taxon>Methanobacteriota</taxon>
        <taxon>Stenosarchaea group</taxon>
        <taxon>Methanomicrobia</taxon>
        <taxon>Methanomicrobiales</taxon>
        <taxon>Methanospirillaceae</taxon>
        <taxon>Methanospirillum</taxon>
    </lineage>
</organism>
<dbReference type="Proteomes" id="UP000245657">
    <property type="component" value="Unassembled WGS sequence"/>
</dbReference>
<feature type="binding site" evidence="8">
    <location>
        <position position="73"/>
    </location>
    <ligand>
        <name>Na(+)</name>
        <dbReference type="ChEBI" id="CHEBI:29101"/>
        <note>structural</note>
    </ligand>
</feature>
<keyword evidence="8" id="KW-0915">Sodium</keyword>
<evidence type="ECO:0000256" key="6">
    <source>
        <dbReference type="ARBA" id="ARBA00035120"/>
    </source>
</evidence>
<dbReference type="Pfam" id="PF02537">
    <property type="entry name" value="CRCB"/>
    <property type="match status" value="1"/>
</dbReference>
<dbReference type="HAMAP" id="MF_00454">
    <property type="entry name" value="FluC"/>
    <property type="match status" value="1"/>
</dbReference>
<comment type="subcellular location">
    <subcellularLocation>
        <location evidence="1 8">Cell membrane</location>
        <topology evidence="1 8">Multi-pass membrane protein</topology>
    </subcellularLocation>
</comment>
<dbReference type="AlphaFoldDB" id="A0A2V2N543"/>
<dbReference type="GO" id="GO:0046872">
    <property type="term" value="F:metal ion binding"/>
    <property type="evidence" value="ECO:0007669"/>
    <property type="project" value="UniProtKB-KW"/>
</dbReference>
<evidence type="ECO:0000256" key="7">
    <source>
        <dbReference type="ARBA" id="ARBA00035585"/>
    </source>
</evidence>
<dbReference type="GeneID" id="97550197"/>
<keyword evidence="3 8" id="KW-0812">Transmembrane</keyword>
<feature type="binding site" evidence="8">
    <location>
        <position position="76"/>
    </location>
    <ligand>
        <name>Na(+)</name>
        <dbReference type="ChEBI" id="CHEBI:29101"/>
        <note>structural</note>
    </ligand>
</feature>
<evidence type="ECO:0000256" key="8">
    <source>
        <dbReference type="HAMAP-Rule" id="MF_00454"/>
    </source>
</evidence>
<comment type="function">
    <text evidence="8">Fluoride-specific ion channel. Important for reducing fluoride concentration in the cell, thus reducing its toxicity.</text>
</comment>
<dbReference type="RefSeq" id="WP_109969257.1">
    <property type="nucleotide sequence ID" value="NZ_CP176093.1"/>
</dbReference>
<sequence>MNISLSDEALVCIGGFCGAVGRYQINDWIPSLSGTLVVNVLGCIAISILMYSSIFFGAFDRKSRLFFGVGVIGSFTTFSAFAYQSFSAGPVIGILNILANILLGLTGVFIGRVMVTNPRGSAWIT</sequence>
<name>A0A2V2N543_9EURY</name>